<evidence type="ECO:0000256" key="5">
    <source>
        <dbReference type="ARBA" id="ARBA00022729"/>
    </source>
</evidence>
<feature type="transmembrane region" description="Helical" evidence="9">
    <location>
        <begin position="339"/>
        <end position="362"/>
    </location>
</feature>
<reference evidence="12 13" key="1">
    <citation type="submission" date="2019-07" db="EMBL/GenBank/DDBJ databases">
        <title>Full genome sequence of Humibacter sp. WJ7-1.</title>
        <authorList>
            <person name="Im W.-T."/>
        </authorList>
    </citation>
    <scope>NUCLEOTIDE SEQUENCE [LARGE SCALE GENOMIC DNA]</scope>
    <source>
        <strain evidence="12 13">WJ7-1</strain>
    </source>
</reference>
<proteinExistence type="predicted"/>
<gene>
    <name evidence="12" type="ORF">FPZ11_01030</name>
</gene>
<dbReference type="Proteomes" id="UP000320216">
    <property type="component" value="Chromosome"/>
</dbReference>
<evidence type="ECO:0008006" key="14">
    <source>
        <dbReference type="Google" id="ProtNLM"/>
    </source>
</evidence>
<dbReference type="GO" id="GO:0042597">
    <property type="term" value="C:periplasmic space"/>
    <property type="evidence" value="ECO:0007669"/>
    <property type="project" value="InterPro"/>
</dbReference>
<keyword evidence="5" id="KW-0732">Signal</keyword>
<dbReference type="InterPro" id="IPR014755">
    <property type="entry name" value="Cu-Rt/internalin_Ig-like"/>
</dbReference>
<dbReference type="Pfam" id="PF04234">
    <property type="entry name" value="CopC"/>
    <property type="match status" value="1"/>
</dbReference>
<dbReference type="InterPro" id="IPR008457">
    <property type="entry name" value="Cu-R_CopD_dom"/>
</dbReference>
<feature type="transmembrane region" description="Helical" evidence="9">
    <location>
        <begin position="163"/>
        <end position="183"/>
    </location>
</feature>
<dbReference type="GO" id="GO:0006825">
    <property type="term" value="P:copper ion transport"/>
    <property type="evidence" value="ECO:0007669"/>
    <property type="project" value="InterPro"/>
</dbReference>
<evidence type="ECO:0000256" key="6">
    <source>
        <dbReference type="ARBA" id="ARBA00022989"/>
    </source>
</evidence>
<feature type="domain" description="CopC" evidence="10">
    <location>
        <begin position="10"/>
        <end position="105"/>
    </location>
</feature>
<organism evidence="12 13">
    <name type="scientific">Humibacter ginsenosidimutans</name>
    <dbReference type="NCBI Taxonomy" id="2599293"/>
    <lineage>
        <taxon>Bacteria</taxon>
        <taxon>Bacillati</taxon>
        <taxon>Actinomycetota</taxon>
        <taxon>Actinomycetes</taxon>
        <taxon>Micrococcales</taxon>
        <taxon>Microbacteriaceae</taxon>
        <taxon>Humibacter</taxon>
    </lineage>
</organism>
<feature type="domain" description="Copper resistance protein D" evidence="11">
    <location>
        <begin position="303"/>
        <end position="416"/>
    </location>
</feature>
<evidence type="ECO:0000256" key="2">
    <source>
        <dbReference type="ARBA" id="ARBA00022475"/>
    </source>
</evidence>
<dbReference type="PANTHER" id="PTHR34820:SF4">
    <property type="entry name" value="INNER MEMBRANE PROTEIN YEBZ"/>
    <property type="match status" value="1"/>
</dbReference>
<dbReference type="SUPFAM" id="SSF81296">
    <property type="entry name" value="E set domains"/>
    <property type="match status" value="1"/>
</dbReference>
<dbReference type="RefSeq" id="WP_146317628.1">
    <property type="nucleotide sequence ID" value="NZ_CP042305.1"/>
</dbReference>
<evidence type="ECO:0000313" key="12">
    <source>
        <dbReference type="EMBL" id="QDZ13573.1"/>
    </source>
</evidence>
<comment type="subcellular location">
    <subcellularLocation>
        <location evidence="1">Cell membrane</location>
        <topology evidence="1">Multi-pass membrane protein</topology>
    </subcellularLocation>
</comment>
<dbReference type="KEGG" id="huw:FPZ11_01030"/>
<dbReference type="GO" id="GO:0005886">
    <property type="term" value="C:plasma membrane"/>
    <property type="evidence" value="ECO:0007669"/>
    <property type="project" value="UniProtKB-SubCell"/>
</dbReference>
<evidence type="ECO:0000256" key="3">
    <source>
        <dbReference type="ARBA" id="ARBA00022692"/>
    </source>
</evidence>
<accession>A0A5B8LZL1</accession>
<feature type="transmembrane region" description="Helical" evidence="9">
    <location>
        <begin position="399"/>
        <end position="419"/>
    </location>
</feature>
<feature type="transmembrane region" description="Helical" evidence="9">
    <location>
        <begin position="237"/>
        <end position="256"/>
    </location>
</feature>
<evidence type="ECO:0000256" key="9">
    <source>
        <dbReference type="SAM" id="Phobius"/>
    </source>
</evidence>
<dbReference type="InterPro" id="IPR014756">
    <property type="entry name" value="Ig_E-set"/>
</dbReference>
<keyword evidence="3 9" id="KW-0812">Transmembrane</keyword>
<evidence type="ECO:0000259" key="11">
    <source>
        <dbReference type="Pfam" id="PF05425"/>
    </source>
</evidence>
<feature type="transmembrane region" description="Helical" evidence="9">
    <location>
        <begin position="262"/>
        <end position="295"/>
    </location>
</feature>
<evidence type="ECO:0000259" key="10">
    <source>
        <dbReference type="Pfam" id="PF04234"/>
    </source>
</evidence>
<dbReference type="GO" id="GO:0005507">
    <property type="term" value="F:copper ion binding"/>
    <property type="evidence" value="ECO:0007669"/>
    <property type="project" value="InterPro"/>
</dbReference>
<dbReference type="InterPro" id="IPR032694">
    <property type="entry name" value="CopC/D"/>
</dbReference>
<feature type="transmembrane region" description="Helical" evidence="9">
    <location>
        <begin position="307"/>
        <end position="327"/>
    </location>
</feature>
<keyword evidence="13" id="KW-1185">Reference proteome</keyword>
<name>A0A5B8LZL1_9MICO</name>
<keyword evidence="7" id="KW-0186">Copper</keyword>
<dbReference type="OrthoDB" id="5242236at2"/>
<protein>
    <recommendedName>
        <fullName evidence="14">Copper transport protein</fullName>
    </recommendedName>
</protein>
<keyword evidence="6 9" id="KW-1133">Transmembrane helix</keyword>
<keyword evidence="2" id="KW-1003">Cell membrane</keyword>
<evidence type="ECO:0000256" key="8">
    <source>
        <dbReference type="ARBA" id="ARBA00023136"/>
    </source>
</evidence>
<sequence length="534" mass="55708">MGGIQSASAHAVLVSSTPADGSRVDSSPKQVVLTFDENIQLVPGTARVLSSTGTRADAGGAHLTAAGTGITIPLHPNLPRGSYTVTWRVVSADTHIVAGSIAFGVRQPASEQARAAAPPSSPDVVAQTAQGFAYAGVILCFGIPALTLTLWRRRRHAQTLRTLTRVGWLALLTATVVDFALQGPRAAAAGWAGVLRLTDAGQTVASVYGVALICRAALLVAIALLATVVRRRRWTPIVAAVLAVGVLITIGVGGHAGTGGDVVVALLAATVHLAAMAVWIGGLLVLLIGVLPGFIADTENLARLRRWSQVAFISVVALILSGEYQAWRQIQPLPSLWSTPYGITLLVKLALVAAALVFALLAQRALHARVQPASRETHPETGSEAPAQPGLARRIRRSVVAEAVIVTAVVVVTTVLTALPPASGTYGPPTSRTAALGSDSRLVVDVDPTQRGPQQITITPERDDGTPEHVQSIAATLSSEQNGVSAIAVRLRRDGNLWRSVNTVVPLAGTWTITFDVSVDQASGYATQVAYQVW</sequence>
<dbReference type="InterPro" id="IPR007348">
    <property type="entry name" value="CopC_dom"/>
</dbReference>
<feature type="transmembrane region" description="Helical" evidence="9">
    <location>
        <begin position="203"/>
        <end position="225"/>
    </location>
</feature>
<evidence type="ECO:0000256" key="7">
    <source>
        <dbReference type="ARBA" id="ARBA00023008"/>
    </source>
</evidence>
<keyword evidence="4" id="KW-0479">Metal-binding</keyword>
<dbReference type="Pfam" id="PF05425">
    <property type="entry name" value="CopD"/>
    <property type="match status" value="1"/>
</dbReference>
<dbReference type="EMBL" id="CP042305">
    <property type="protein sequence ID" value="QDZ13573.1"/>
    <property type="molecule type" value="Genomic_DNA"/>
</dbReference>
<dbReference type="AlphaFoldDB" id="A0A5B8LZL1"/>
<dbReference type="GO" id="GO:0046688">
    <property type="term" value="P:response to copper ion"/>
    <property type="evidence" value="ECO:0007669"/>
    <property type="project" value="InterPro"/>
</dbReference>
<dbReference type="Gene3D" id="2.60.40.1220">
    <property type="match status" value="1"/>
</dbReference>
<keyword evidence="8 9" id="KW-0472">Membrane</keyword>
<evidence type="ECO:0000256" key="4">
    <source>
        <dbReference type="ARBA" id="ARBA00022723"/>
    </source>
</evidence>
<evidence type="ECO:0000313" key="13">
    <source>
        <dbReference type="Proteomes" id="UP000320216"/>
    </source>
</evidence>
<dbReference type="PANTHER" id="PTHR34820">
    <property type="entry name" value="INNER MEMBRANE PROTEIN YEBZ"/>
    <property type="match status" value="1"/>
</dbReference>
<evidence type="ECO:0000256" key="1">
    <source>
        <dbReference type="ARBA" id="ARBA00004651"/>
    </source>
</evidence>
<feature type="transmembrane region" description="Helical" evidence="9">
    <location>
        <begin position="131"/>
        <end position="151"/>
    </location>
</feature>